<feature type="transmembrane region" description="Helical" evidence="6">
    <location>
        <begin position="156"/>
        <end position="173"/>
    </location>
</feature>
<dbReference type="PANTHER" id="PTHR30250:SF11">
    <property type="entry name" value="O-ANTIGEN TRANSPORTER-RELATED"/>
    <property type="match status" value="1"/>
</dbReference>
<feature type="transmembrane region" description="Helical" evidence="6">
    <location>
        <begin position="121"/>
        <end position="144"/>
    </location>
</feature>
<dbReference type="RefSeq" id="WP_166399907.1">
    <property type="nucleotide sequence ID" value="NZ_JAANAS010000039.1"/>
</dbReference>
<organism evidence="7 8">
    <name type="scientific">Psychroflexus maritimus</name>
    <dbReference type="NCBI Taxonomy" id="2714865"/>
    <lineage>
        <taxon>Bacteria</taxon>
        <taxon>Pseudomonadati</taxon>
        <taxon>Bacteroidota</taxon>
        <taxon>Flavobacteriia</taxon>
        <taxon>Flavobacteriales</taxon>
        <taxon>Flavobacteriaceae</taxon>
        <taxon>Psychroflexus</taxon>
    </lineage>
</organism>
<feature type="transmembrane region" description="Helical" evidence="6">
    <location>
        <begin position="424"/>
        <end position="440"/>
    </location>
</feature>
<dbReference type="PANTHER" id="PTHR30250">
    <property type="entry name" value="PST FAMILY PREDICTED COLANIC ACID TRANSPORTER"/>
    <property type="match status" value="1"/>
</dbReference>
<dbReference type="Pfam" id="PF01943">
    <property type="entry name" value="Polysacc_synt"/>
    <property type="match status" value="1"/>
</dbReference>
<dbReference type="InterPro" id="IPR002797">
    <property type="entry name" value="Polysacc_synth"/>
</dbReference>
<feature type="transmembrane region" description="Helical" evidence="6">
    <location>
        <begin position="300"/>
        <end position="324"/>
    </location>
</feature>
<proteinExistence type="predicted"/>
<evidence type="ECO:0000256" key="1">
    <source>
        <dbReference type="ARBA" id="ARBA00004651"/>
    </source>
</evidence>
<feature type="transmembrane region" description="Helical" evidence="6">
    <location>
        <begin position="446"/>
        <end position="466"/>
    </location>
</feature>
<feature type="transmembrane region" description="Helical" evidence="6">
    <location>
        <begin position="80"/>
        <end position="101"/>
    </location>
</feature>
<gene>
    <name evidence="7" type="ORF">G7034_05220</name>
</gene>
<keyword evidence="8" id="KW-1185">Reference proteome</keyword>
<protein>
    <submittedName>
        <fullName evidence="7">Oligosaccharide flippase family protein</fullName>
    </submittedName>
</protein>
<evidence type="ECO:0000256" key="3">
    <source>
        <dbReference type="ARBA" id="ARBA00022692"/>
    </source>
</evidence>
<accession>A0A967ADL0</accession>
<dbReference type="InterPro" id="IPR050833">
    <property type="entry name" value="Poly_Biosynth_Transport"/>
</dbReference>
<name>A0A967ADL0_9FLAO</name>
<dbReference type="GO" id="GO:0005886">
    <property type="term" value="C:plasma membrane"/>
    <property type="evidence" value="ECO:0007669"/>
    <property type="project" value="UniProtKB-SubCell"/>
</dbReference>
<feature type="transmembrane region" description="Helical" evidence="6">
    <location>
        <begin position="330"/>
        <end position="348"/>
    </location>
</feature>
<feature type="transmembrane region" description="Helical" evidence="6">
    <location>
        <begin position="12"/>
        <end position="31"/>
    </location>
</feature>
<feature type="transmembrane region" description="Helical" evidence="6">
    <location>
        <begin position="217"/>
        <end position="235"/>
    </location>
</feature>
<comment type="subcellular location">
    <subcellularLocation>
        <location evidence="1">Cell membrane</location>
        <topology evidence="1">Multi-pass membrane protein</topology>
    </subcellularLocation>
</comment>
<evidence type="ECO:0000313" key="7">
    <source>
        <dbReference type="EMBL" id="NGZ89648.1"/>
    </source>
</evidence>
<dbReference type="Proteomes" id="UP000643701">
    <property type="component" value="Unassembled WGS sequence"/>
</dbReference>
<keyword evidence="5 6" id="KW-0472">Membrane</keyword>
<feature type="transmembrane region" description="Helical" evidence="6">
    <location>
        <begin position="360"/>
        <end position="382"/>
    </location>
</feature>
<dbReference type="AlphaFoldDB" id="A0A967ADL0"/>
<evidence type="ECO:0000256" key="2">
    <source>
        <dbReference type="ARBA" id="ARBA00022475"/>
    </source>
</evidence>
<comment type="caution">
    <text evidence="7">The sequence shown here is derived from an EMBL/GenBank/DDBJ whole genome shotgun (WGS) entry which is preliminary data.</text>
</comment>
<sequence>MGVVAKQSITNLFSTYFGFIFGAVNVLFLYPKFLTPDYYGLVTFLLSTSNLIWPFMAFGAQNTLVKFFSAYTEKKSQDQLLSLSLIVPLIFGGGLGIIGFLGFDYIANYFEGSNELVKKHAWLIIVIAISIAYFEIFYAWCKVFMKSTFGNLMKEVFHRVCIVVLLLGLYFKWINLDAFIYALVGLYIIRTLIVMIYALNTYQPIFNFSFPTNRSNLIKYSFLIFIAGTVAVFLFDLDKTMIERYLPLSDVATYGIGVYIAAVIGVPQRAMHQITYPITASLLNQNKKQELDNLYKKSSITLVVVSGLIFCLILVNIQQLYLLIDENYRAGVSIVLLLGIEKLYQNLLANNNSILFNSDYYRFVLILGVLIVVLAVILNLIMIPAYGIYGAAYATFIAYFLYNTVKLVFVYFKFKMHPFSSSTGWIFSILFVFCFGFYFWEFPFHPLLNIALKSLLLGLAYLYIVIRLNLSEDISNFAFQMTKYFKK</sequence>
<dbReference type="EMBL" id="JAANAS010000039">
    <property type="protein sequence ID" value="NGZ89648.1"/>
    <property type="molecule type" value="Genomic_DNA"/>
</dbReference>
<keyword evidence="4 6" id="KW-1133">Transmembrane helix</keyword>
<feature type="transmembrane region" description="Helical" evidence="6">
    <location>
        <begin position="388"/>
        <end position="412"/>
    </location>
</feature>
<feature type="transmembrane region" description="Helical" evidence="6">
    <location>
        <begin position="247"/>
        <end position="266"/>
    </location>
</feature>
<reference evidence="7" key="1">
    <citation type="submission" date="2020-03" db="EMBL/GenBank/DDBJ databases">
        <title>Psychroflexus Maritimus sp. nov., isolate from marine sediment.</title>
        <authorList>
            <person name="Zhong Y.-L."/>
        </authorList>
    </citation>
    <scope>NUCLEOTIDE SEQUENCE</scope>
    <source>
        <strain evidence="7">C1</strain>
    </source>
</reference>
<evidence type="ECO:0000256" key="6">
    <source>
        <dbReference type="SAM" id="Phobius"/>
    </source>
</evidence>
<keyword evidence="2" id="KW-1003">Cell membrane</keyword>
<evidence type="ECO:0000256" key="4">
    <source>
        <dbReference type="ARBA" id="ARBA00022989"/>
    </source>
</evidence>
<evidence type="ECO:0000313" key="8">
    <source>
        <dbReference type="Proteomes" id="UP000643701"/>
    </source>
</evidence>
<keyword evidence="3 6" id="KW-0812">Transmembrane</keyword>
<feature type="transmembrane region" description="Helical" evidence="6">
    <location>
        <begin position="179"/>
        <end position="197"/>
    </location>
</feature>
<evidence type="ECO:0000256" key="5">
    <source>
        <dbReference type="ARBA" id="ARBA00023136"/>
    </source>
</evidence>